<evidence type="ECO:0000313" key="3">
    <source>
        <dbReference type="EMBL" id="WMV19222.1"/>
    </source>
</evidence>
<name>A0AAF0TG51_SOLVR</name>
<dbReference type="Proteomes" id="UP001234989">
    <property type="component" value="Chromosome 3"/>
</dbReference>
<dbReference type="EMBL" id="CP133614">
    <property type="protein sequence ID" value="WMV19222.1"/>
    <property type="molecule type" value="Genomic_DNA"/>
</dbReference>
<dbReference type="InterPro" id="IPR041577">
    <property type="entry name" value="RT_RNaseH_2"/>
</dbReference>
<accession>A0AAF0TG51</accession>
<feature type="compositionally biased region" description="Polar residues" evidence="1">
    <location>
        <begin position="86"/>
        <end position="97"/>
    </location>
</feature>
<feature type="compositionally biased region" description="Basic and acidic residues" evidence="1">
    <location>
        <begin position="340"/>
        <end position="351"/>
    </location>
</feature>
<dbReference type="Pfam" id="PF17919">
    <property type="entry name" value="RT_RNaseH_2"/>
    <property type="match status" value="1"/>
</dbReference>
<evidence type="ECO:0000256" key="1">
    <source>
        <dbReference type="SAM" id="MobiDB-lite"/>
    </source>
</evidence>
<feature type="region of interest" description="Disordered" evidence="1">
    <location>
        <begin position="317"/>
        <end position="355"/>
    </location>
</feature>
<reference evidence="3" key="1">
    <citation type="submission" date="2023-08" db="EMBL/GenBank/DDBJ databases">
        <title>A de novo genome assembly of Solanum verrucosum Schlechtendal, a Mexican diploid species geographically isolated from the other diploid A-genome species in potato relatives.</title>
        <authorList>
            <person name="Hosaka K."/>
        </authorList>
    </citation>
    <scope>NUCLEOTIDE SEQUENCE</scope>
    <source>
        <tissue evidence="3">Young leaves</tissue>
    </source>
</reference>
<dbReference type="PANTHER" id="PTHR34072">
    <property type="entry name" value="ENZYMATIC POLYPROTEIN-RELATED"/>
    <property type="match status" value="1"/>
</dbReference>
<gene>
    <name evidence="3" type="ORF">MTR67_012607</name>
</gene>
<dbReference type="InterPro" id="IPR043502">
    <property type="entry name" value="DNA/RNA_pol_sf"/>
</dbReference>
<evidence type="ECO:0000259" key="2">
    <source>
        <dbReference type="Pfam" id="PF17919"/>
    </source>
</evidence>
<dbReference type="PANTHER" id="PTHR34072:SF52">
    <property type="entry name" value="RIBONUCLEASE H"/>
    <property type="match status" value="1"/>
</dbReference>
<feature type="compositionally biased region" description="Acidic residues" evidence="1">
    <location>
        <begin position="322"/>
        <end position="331"/>
    </location>
</feature>
<proteinExistence type="predicted"/>
<sequence length="367" mass="40176">MANIATTSTSGTVTALMSDVVNYNWIVDTDASNHMVYNLSMMNQHKDLRDQGTLKVNLPIGGQVPIGHVGSLQWKGPGDSKDNQEPTDATDGSSSDTRPIGRPVVGQSDSSNYQVFCNFQRSDIQDSQSWLEVVGEILSFGPLEVPCAMLRLGFFWVMTNLVFRAQGLERRNSNENVEQEAPQVSADPLADQVTNAEFRASFQVFAQAMTNQSNKKVVVPVNPNVVCEKSFQELKDRLTSTLVLTLPKGSDGFVVYCDASKIGLGCVLMQNGKVIDYVLRCANDDMVDSKADHDRCLAVLTQSGKLAGGDVKVTDKAMTSREDEDAIDVEGSDQAPNTPKEVEESPRKSTTEELQIPKEGLLLFQSW</sequence>
<evidence type="ECO:0000313" key="4">
    <source>
        <dbReference type="Proteomes" id="UP001234989"/>
    </source>
</evidence>
<keyword evidence="4" id="KW-1185">Reference proteome</keyword>
<protein>
    <recommendedName>
        <fullName evidence="2">Reverse transcriptase/retrotransposon-derived protein RNase H-like domain-containing protein</fullName>
    </recommendedName>
</protein>
<dbReference type="AlphaFoldDB" id="A0AAF0TG51"/>
<dbReference type="SUPFAM" id="SSF56672">
    <property type="entry name" value="DNA/RNA polymerases"/>
    <property type="match status" value="1"/>
</dbReference>
<feature type="region of interest" description="Disordered" evidence="1">
    <location>
        <begin position="71"/>
        <end position="109"/>
    </location>
</feature>
<feature type="domain" description="Reverse transcriptase/retrotransposon-derived protein RNase H-like" evidence="2">
    <location>
        <begin position="227"/>
        <end position="280"/>
    </location>
</feature>
<organism evidence="3 4">
    <name type="scientific">Solanum verrucosum</name>
    <dbReference type="NCBI Taxonomy" id="315347"/>
    <lineage>
        <taxon>Eukaryota</taxon>
        <taxon>Viridiplantae</taxon>
        <taxon>Streptophyta</taxon>
        <taxon>Embryophyta</taxon>
        <taxon>Tracheophyta</taxon>
        <taxon>Spermatophyta</taxon>
        <taxon>Magnoliopsida</taxon>
        <taxon>eudicotyledons</taxon>
        <taxon>Gunneridae</taxon>
        <taxon>Pentapetalae</taxon>
        <taxon>asterids</taxon>
        <taxon>lamiids</taxon>
        <taxon>Solanales</taxon>
        <taxon>Solanaceae</taxon>
        <taxon>Solanoideae</taxon>
        <taxon>Solaneae</taxon>
        <taxon>Solanum</taxon>
    </lineage>
</organism>